<keyword evidence="1" id="KW-0687">Ribonucleoprotein</keyword>
<dbReference type="EMBL" id="VUJU01008140">
    <property type="protein sequence ID" value="KAF0734934.1"/>
    <property type="molecule type" value="Genomic_DNA"/>
</dbReference>
<proteinExistence type="predicted"/>
<name>A0A6G0X505_APHCR</name>
<dbReference type="AlphaFoldDB" id="A0A6G0X505"/>
<dbReference type="Proteomes" id="UP000478052">
    <property type="component" value="Unassembled WGS sequence"/>
</dbReference>
<dbReference type="GO" id="GO:0005840">
    <property type="term" value="C:ribosome"/>
    <property type="evidence" value="ECO:0007669"/>
    <property type="project" value="UniProtKB-KW"/>
</dbReference>
<evidence type="ECO:0000313" key="2">
    <source>
        <dbReference type="Proteomes" id="UP000478052"/>
    </source>
</evidence>
<accession>A0A6G0X505</accession>
<keyword evidence="2" id="KW-1185">Reference proteome</keyword>
<organism evidence="1 2">
    <name type="scientific">Aphis craccivora</name>
    <name type="common">Cowpea aphid</name>
    <dbReference type="NCBI Taxonomy" id="307492"/>
    <lineage>
        <taxon>Eukaryota</taxon>
        <taxon>Metazoa</taxon>
        <taxon>Ecdysozoa</taxon>
        <taxon>Arthropoda</taxon>
        <taxon>Hexapoda</taxon>
        <taxon>Insecta</taxon>
        <taxon>Pterygota</taxon>
        <taxon>Neoptera</taxon>
        <taxon>Paraneoptera</taxon>
        <taxon>Hemiptera</taxon>
        <taxon>Sternorrhyncha</taxon>
        <taxon>Aphidomorpha</taxon>
        <taxon>Aphidoidea</taxon>
        <taxon>Aphididae</taxon>
        <taxon>Aphidini</taxon>
        <taxon>Aphis</taxon>
        <taxon>Aphis</taxon>
    </lineage>
</organism>
<evidence type="ECO:0000313" key="1">
    <source>
        <dbReference type="EMBL" id="KAF0734934.1"/>
    </source>
</evidence>
<protein>
    <submittedName>
        <fullName evidence="1">Ubiquitin/ribosomal protein S30e fusion protein-like</fullName>
    </submittedName>
</protein>
<reference evidence="1 2" key="1">
    <citation type="submission" date="2019-08" db="EMBL/GenBank/DDBJ databases">
        <title>Whole genome of Aphis craccivora.</title>
        <authorList>
            <person name="Voronova N.V."/>
            <person name="Shulinski R.S."/>
            <person name="Bandarenka Y.V."/>
            <person name="Zhorov D.G."/>
            <person name="Warner D."/>
        </authorList>
    </citation>
    <scope>NUCLEOTIDE SEQUENCE [LARGE SCALE GENOMIC DNA]</scope>
    <source>
        <strain evidence="1">180601</strain>
        <tissue evidence="1">Whole Body</tissue>
    </source>
</reference>
<sequence length="48" mass="5625">MVNLFVRGQNVHALECQGFENISQIKVNTKYDVLNYACKSYYLVMCLY</sequence>
<comment type="caution">
    <text evidence="1">The sequence shown here is derived from an EMBL/GenBank/DDBJ whole genome shotgun (WGS) entry which is preliminary data.</text>
</comment>
<gene>
    <name evidence="1" type="ORF">FWK35_00036069</name>
</gene>
<keyword evidence="1" id="KW-0689">Ribosomal protein</keyword>